<gene>
    <name evidence="16" type="ORF">CSB45_02090</name>
</gene>
<reference evidence="16 17" key="1">
    <citation type="submission" date="2017-10" db="EMBL/GenBank/DDBJ databases">
        <title>Novel microbial diversity and functional potential in the marine mammal oral microbiome.</title>
        <authorList>
            <person name="Dudek N.K."/>
            <person name="Sun C.L."/>
            <person name="Burstein D."/>
            <person name="Kantor R.S."/>
            <person name="Aliaga Goltsman D.S."/>
            <person name="Bik E.M."/>
            <person name="Thomas B.C."/>
            <person name="Banfield J.F."/>
            <person name="Relman D.A."/>
        </authorList>
    </citation>
    <scope>NUCLEOTIDE SEQUENCE [LARGE SCALE GENOMIC DNA]</scope>
    <source>
        <strain evidence="16">DOLZORAL124_49_17</strain>
    </source>
</reference>
<protein>
    <recommendedName>
        <fullName evidence="7 12">Aldose 1-epimerase</fullName>
        <ecNumber evidence="6 12">5.1.3.3</ecNumber>
    </recommendedName>
</protein>
<dbReference type="CDD" id="cd09019">
    <property type="entry name" value="galactose_mutarotase_like"/>
    <property type="match status" value="1"/>
</dbReference>
<dbReference type="AlphaFoldDB" id="A0A2G6EAD9"/>
<proteinExistence type="inferred from homology"/>
<dbReference type="NCBIfam" id="NF008277">
    <property type="entry name" value="PRK11055.1"/>
    <property type="match status" value="1"/>
</dbReference>
<accession>A0A2G6EAD9</accession>
<dbReference type="SUPFAM" id="SSF74650">
    <property type="entry name" value="Galactose mutarotase-like"/>
    <property type="match status" value="1"/>
</dbReference>
<comment type="pathway">
    <text evidence="3 12">Carbohydrate metabolism; hexose metabolism.</text>
</comment>
<dbReference type="Proteomes" id="UP000229740">
    <property type="component" value="Unassembled WGS sequence"/>
</dbReference>
<dbReference type="UniPathway" id="UPA00242"/>
<dbReference type="InterPro" id="IPR015443">
    <property type="entry name" value="Aldose_1-epimerase"/>
</dbReference>
<evidence type="ECO:0000256" key="15">
    <source>
        <dbReference type="PIRSR" id="PIRSR005096-3"/>
    </source>
</evidence>
<dbReference type="GO" id="GO:0004034">
    <property type="term" value="F:aldose 1-epimerase activity"/>
    <property type="evidence" value="ECO:0007669"/>
    <property type="project" value="UniProtKB-EC"/>
</dbReference>
<dbReference type="PROSITE" id="PS00545">
    <property type="entry name" value="ALDOSE_1_EPIMERASE"/>
    <property type="match status" value="1"/>
</dbReference>
<evidence type="ECO:0000256" key="14">
    <source>
        <dbReference type="PIRSR" id="PIRSR005096-2"/>
    </source>
</evidence>
<dbReference type="PANTHER" id="PTHR10091:SF49">
    <property type="entry name" value="ALDOSE 1-EPIMERASE"/>
    <property type="match status" value="1"/>
</dbReference>
<dbReference type="GO" id="GO:0005737">
    <property type="term" value="C:cytoplasm"/>
    <property type="evidence" value="ECO:0007669"/>
    <property type="project" value="UniProtKB-SubCell"/>
</dbReference>
<evidence type="ECO:0000256" key="10">
    <source>
        <dbReference type="ARBA" id="ARBA00023235"/>
    </source>
</evidence>
<evidence type="ECO:0000256" key="13">
    <source>
        <dbReference type="PIRSR" id="PIRSR005096-1"/>
    </source>
</evidence>
<evidence type="ECO:0000256" key="8">
    <source>
        <dbReference type="ARBA" id="ARBA00022490"/>
    </source>
</evidence>
<feature type="binding site" evidence="15">
    <location>
        <begin position="82"/>
        <end position="83"/>
    </location>
    <ligand>
        <name>beta-D-galactose</name>
        <dbReference type="ChEBI" id="CHEBI:27667"/>
    </ligand>
</feature>
<dbReference type="PANTHER" id="PTHR10091">
    <property type="entry name" value="ALDOSE-1-EPIMERASE"/>
    <property type="match status" value="1"/>
</dbReference>
<dbReference type="Gene3D" id="2.70.98.10">
    <property type="match status" value="1"/>
</dbReference>
<evidence type="ECO:0000256" key="12">
    <source>
        <dbReference type="PIRNR" id="PIRNR005096"/>
    </source>
</evidence>
<comment type="subunit">
    <text evidence="5">Monomer.</text>
</comment>
<keyword evidence="9" id="KW-0597">Phosphoprotein</keyword>
<dbReference type="EMBL" id="PDPS01000021">
    <property type="protein sequence ID" value="PID58812.1"/>
    <property type="molecule type" value="Genomic_DNA"/>
</dbReference>
<feature type="binding site" evidence="15">
    <location>
        <begin position="182"/>
        <end position="184"/>
    </location>
    <ligand>
        <name>beta-D-galactose</name>
        <dbReference type="ChEBI" id="CHEBI:27667"/>
    </ligand>
</feature>
<feature type="active site" description="Proton donor" evidence="13">
    <location>
        <position position="182"/>
    </location>
</feature>
<keyword evidence="8" id="KW-0963">Cytoplasm</keyword>
<dbReference type="InterPro" id="IPR018052">
    <property type="entry name" value="Ald1_epimerase_CS"/>
</dbReference>
<dbReference type="GO" id="GO:0030246">
    <property type="term" value="F:carbohydrate binding"/>
    <property type="evidence" value="ECO:0007669"/>
    <property type="project" value="InterPro"/>
</dbReference>
<dbReference type="InterPro" id="IPR008183">
    <property type="entry name" value="Aldose_1/G6P_1-epimerase"/>
</dbReference>
<keyword evidence="10 12" id="KW-0413">Isomerase</keyword>
<evidence type="ECO:0000313" key="16">
    <source>
        <dbReference type="EMBL" id="PID58812.1"/>
    </source>
</evidence>
<dbReference type="FunFam" id="2.70.98.10:FF:000003">
    <property type="entry name" value="Aldose 1-epimerase"/>
    <property type="match status" value="1"/>
</dbReference>
<evidence type="ECO:0000256" key="4">
    <source>
        <dbReference type="ARBA" id="ARBA00006206"/>
    </source>
</evidence>
<sequence length="355" mass="39151">MNIEKRVFGQTPDGRSVDVYTLTNDNGMSCAITNFGGIILTLKVPDREAALDDVVLGHDTLEPYCDVNTNPYFGALIGRYGNRIAKGRFRLNGVDYTLALNDGDHHLHGGLKGFDKALWSANERTVDRAVELELEYLSNDGEEGYPGNLRVTVVYSLTRENALQLDYHAVSDRDTVLNLTNHSYFNLAGARSGSDILDHQLMLSADRFTPSDGGLIPTGEYREVAGSPMDFRVATRIGARIHEQDEQLLRAGGYDHNWVLNSCDGSLALAAQVYEPVSGRVMDLFTTAPGVQFYTGNFLDGSITGKGSTVYRKHSGFCLETQHFPNSPNQPEFPSTVLKAGEEYTQTSLYVFSTR</sequence>
<evidence type="ECO:0000256" key="9">
    <source>
        <dbReference type="ARBA" id="ARBA00022553"/>
    </source>
</evidence>
<dbReference type="GO" id="GO:0033499">
    <property type="term" value="P:galactose catabolic process via UDP-galactose, Leloir pathway"/>
    <property type="evidence" value="ECO:0007669"/>
    <property type="project" value="TreeGrafter"/>
</dbReference>
<dbReference type="InterPro" id="IPR047215">
    <property type="entry name" value="Galactose_mutarotase-like"/>
</dbReference>
<dbReference type="InterPro" id="IPR011013">
    <property type="entry name" value="Gal_mutarotase_sf_dom"/>
</dbReference>
<evidence type="ECO:0000256" key="6">
    <source>
        <dbReference type="ARBA" id="ARBA00013185"/>
    </source>
</evidence>
<comment type="catalytic activity">
    <reaction evidence="1 12">
        <text>alpha-D-glucose = beta-D-glucose</text>
        <dbReference type="Rhea" id="RHEA:10264"/>
        <dbReference type="ChEBI" id="CHEBI:15903"/>
        <dbReference type="ChEBI" id="CHEBI:17925"/>
        <dbReference type="EC" id="5.1.3.3"/>
    </reaction>
</comment>
<evidence type="ECO:0000256" key="1">
    <source>
        <dbReference type="ARBA" id="ARBA00001614"/>
    </source>
</evidence>
<evidence type="ECO:0000256" key="5">
    <source>
        <dbReference type="ARBA" id="ARBA00011245"/>
    </source>
</evidence>
<dbReference type="InterPro" id="IPR014718">
    <property type="entry name" value="GH-type_carb-bd"/>
</dbReference>
<evidence type="ECO:0000313" key="17">
    <source>
        <dbReference type="Proteomes" id="UP000229740"/>
    </source>
</evidence>
<comment type="similarity">
    <text evidence="4 12">Belongs to the aldose epimerase family.</text>
</comment>
<organism evidence="16 17">
    <name type="scientific">candidate division KSB3 bacterium</name>
    <dbReference type="NCBI Taxonomy" id="2044937"/>
    <lineage>
        <taxon>Bacteria</taxon>
        <taxon>candidate division KSB3</taxon>
    </lineage>
</organism>
<evidence type="ECO:0000256" key="7">
    <source>
        <dbReference type="ARBA" id="ARBA00014165"/>
    </source>
</evidence>
<keyword evidence="11 12" id="KW-0119">Carbohydrate metabolism</keyword>
<comment type="caution">
    <text evidence="16">The sequence shown here is derived from an EMBL/GenBank/DDBJ whole genome shotgun (WGS) entry which is preliminary data.</text>
</comment>
<dbReference type="EC" id="5.1.3.3" evidence="6 12"/>
<name>A0A2G6EAD9_9BACT</name>
<evidence type="ECO:0000256" key="11">
    <source>
        <dbReference type="ARBA" id="ARBA00023277"/>
    </source>
</evidence>
<feature type="binding site" evidence="14">
    <location>
        <position position="255"/>
    </location>
    <ligand>
        <name>beta-D-galactose</name>
        <dbReference type="ChEBI" id="CHEBI:27667"/>
    </ligand>
</feature>
<dbReference type="PIRSF" id="PIRSF005096">
    <property type="entry name" value="GALM"/>
    <property type="match status" value="1"/>
</dbReference>
<dbReference type="GO" id="GO:0006006">
    <property type="term" value="P:glucose metabolic process"/>
    <property type="evidence" value="ECO:0007669"/>
    <property type="project" value="TreeGrafter"/>
</dbReference>
<evidence type="ECO:0000256" key="2">
    <source>
        <dbReference type="ARBA" id="ARBA00004496"/>
    </source>
</evidence>
<feature type="active site" description="Proton acceptor" evidence="13">
    <location>
        <position position="320"/>
    </location>
</feature>
<comment type="subcellular location">
    <subcellularLocation>
        <location evidence="2">Cytoplasm</location>
    </subcellularLocation>
</comment>
<dbReference type="Pfam" id="PF01263">
    <property type="entry name" value="Aldose_epim"/>
    <property type="match status" value="1"/>
</dbReference>
<evidence type="ECO:0000256" key="3">
    <source>
        <dbReference type="ARBA" id="ARBA00005028"/>
    </source>
</evidence>